<accession>A0AAN9FHB1</accession>
<evidence type="ECO:0000313" key="3">
    <source>
        <dbReference type="EMBL" id="KAK7275689.1"/>
    </source>
</evidence>
<evidence type="ECO:0000313" key="4">
    <source>
        <dbReference type="Proteomes" id="UP001372338"/>
    </source>
</evidence>
<feature type="chain" id="PRO_5043041961" evidence="2">
    <location>
        <begin position="28"/>
        <end position="120"/>
    </location>
</feature>
<proteinExistence type="predicted"/>
<organism evidence="3 4">
    <name type="scientific">Crotalaria pallida</name>
    <name type="common">Smooth rattlebox</name>
    <name type="synonym">Crotalaria striata</name>
    <dbReference type="NCBI Taxonomy" id="3830"/>
    <lineage>
        <taxon>Eukaryota</taxon>
        <taxon>Viridiplantae</taxon>
        <taxon>Streptophyta</taxon>
        <taxon>Embryophyta</taxon>
        <taxon>Tracheophyta</taxon>
        <taxon>Spermatophyta</taxon>
        <taxon>Magnoliopsida</taxon>
        <taxon>eudicotyledons</taxon>
        <taxon>Gunneridae</taxon>
        <taxon>Pentapetalae</taxon>
        <taxon>rosids</taxon>
        <taxon>fabids</taxon>
        <taxon>Fabales</taxon>
        <taxon>Fabaceae</taxon>
        <taxon>Papilionoideae</taxon>
        <taxon>50 kb inversion clade</taxon>
        <taxon>genistoids sensu lato</taxon>
        <taxon>core genistoids</taxon>
        <taxon>Crotalarieae</taxon>
        <taxon>Crotalaria</taxon>
    </lineage>
</organism>
<reference evidence="3 4" key="1">
    <citation type="submission" date="2024-01" db="EMBL/GenBank/DDBJ databases">
        <title>The genomes of 5 underutilized Papilionoideae crops provide insights into root nodulation and disease resistanc.</title>
        <authorList>
            <person name="Yuan L."/>
        </authorList>
    </citation>
    <scope>NUCLEOTIDE SEQUENCE [LARGE SCALE GENOMIC DNA]</scope>
    <source>
        <strain evidence="3">ZHUSHIDOU_FW_LH</strain>
        <tissue evidence="3">Leaf</tissue>
    </source>
</reference>
<keyword evidence="4" id="KW-1185">Reference proteome</keyword>
<feature type="region of interest" description="Disordered" evidence="1">
    <location>
        <begin position="78"/>
        <end position="106"/>
    </location>
</feature>
<feature type="compositionally biased region" description="Basic and acidic residues" evidence="1">
    <location>
        <begin position="95"/>
        <end position="106"/>
    </location>
</feature>
<dbReference type="Proteomes" id="UP001372338">
    <property type="component" value="Unassembled WGS sequence"/>
</dbReference>
<comment type="caution">
    <text evidence="3">The sequence shown here is derived from an EMBL/GenBank/DDBJ whole genome shotgun (WGS) entry which is preliminary data.</text>
</comment>
<dbReference type="EMBL" id="JAYWIO010000003">
    <property type="protein sequence ID" value="KAK7275689.1"/>
    <property type="molecule type" value="Genomic_DNA"/>
</dbReference>
<sequence>MIVSSINLVFIALFDYLFLFWHGESNSLKIENTHPSYTKKKKKEIHTPRLIAYTTSLSFLSSSLLSAFFDSLSLSHTPISPKHHKKQSLPNQTKNQERETEKIHRERNLATRCYLPLATK</sequence>
<feature type="signal peptide" evidence="2">
    <location>
        <begin position="1"/>
        <end position="27"/>
    </location>
</feature>
<gene>
    <name evidence="3" type="ORF">RIF29_16811</name>
</gene>
<evidence type="ECO:0000256" key="2">
    <source>
        <dbReference type="SAM" id="SignalP"/>
    </source>
</evidence>
<keyword evidence="2" id="KW-0732">Signal</keyword>
<name>A0AAN9FHB1_CROPI</name>
<dbReference type="AlphaFoldDB" id="A0AAN9FHB1"/>
<evidence type="ECO:0000256" key="1">
    <source>
        <dbReference type="SAM" id="MobiDB-lite"/>
    </source>
</evidence>
<protein>
    <submittedName>
        <fullName evidence="3">Uncharacterized protein</fullName>
    </submittedName>
</protein>